<dbReference type="EMBL" id="KN822041">
    <property type="protein sequence ID" value="KIM62611.1"/>
    <property type="molecule type" value="Genomic_DNA"/>
</dbReference>
<feature type="domain" description="HAT C-terminal dimerisation" evidence="1">
    <location>
        <begin position="2"/>
        <end position="54"/>
    </location>
</feature>
<dbReference type="OrthoDB" id="1715602at2759"/>
<dbReference type="AlphaFoldDB" id="A0A0C3E3M5"/>
<accession>A0A0C3E3M5</accession>
<dbReference type="InterPro" id="IPR008906">
    <property type="entry name" value="HATC_C_dom"/>
</dbReference>
<dbReference type="SUPFAM" id="SSF53098">
    <property type="entry name" value="Ribonuclease H-like"/>
    <property type="match status" value="1"/>
</dbReference>
<gene>
    <name evidence="2" type="ORF">SCLCIDRAFT_39692</name>
</gene>
<protein>
    <recommendedName>
        <fullName evidence="1">HAT C-terminal dimerisation domain-containing protein</fullName>
    </recommendedName>
</protein>
<dbReference type="InParanoid" id="A0A0C3E3M5"/>
<feature type="non-terminal residue" evidence="2">
    <location>
        <position position="1"/>
    </location>
</feature>
<proteinExistence type="predicted"/>
<dbReference type="InterPro" id="IPR012337">
    <property type="entry name" value="RNaseH-like_sf"/>
</dbReference>
<evidence type="ECO:0000259" key="1">
    <source>
        <dbReference type="Pfam" id="PF05699"/>
    </source>
</evidence>
<dbReference type="HOGENOM" id="CLU_009123_11_0_1"/>
<organism evidence="2 3">
    <name type="scientific">Scleroderma citrinum Foug A</name>
    <dbReference type="NCBI Taxonomy" id="1036808"/>
    <lineage>
        <taxon>Eukaryota</taxon>
        <taxon>Fungi</taxon>
        <taxon>Dikarya</taxon>
        <taxon>Basidiomycota</taxon>
        <taxon>Agaricomycotina</taxon>
        <taxon>Agaricomycetes</taxon>
        <taxon>Agaricomycetidae</taxon>
        <taxon>Boletales</taxon>
        <taxon>Sclerodermatineae</taxon>
        <taxon>Sclerodermataceae</taxon>
        <taxon>Scleroderma</taxon>
    </lineage>
</organism>
<evidence type="ECO:0000313" key="3">
    <source>
        <dbReference type="Proteomes" id="UP000053989"/>
    </source>
</evidence>
<feature type="non-terminal residue" evidence="2">
    <location>
        <position position="81"/>
    </location>
</feature>
<sequence>VYPCLSRMALDYLSIPATSIDVERLFSRGRLLLSHVRSRLSVNSMRALLCLGAWSHLGLVKNEDVLKVGALPEVDEEDEME</sequence>
<keyword evidence="3" id="KW-1185">Reference proteome</keyword>
<reference evidence="3" key="2">
    <citation type="submission" date="2015-01" db="EMBL/GenBank/DDBJ databases">
        <title>Evolutionary Origins and Diversification of the Mycorrhizal Mutualists.</title>
        <authorList>
            <consortium name="DOE Joint Genome Institute"/>
            <consortium name="Mycorrhizal Genomics Consortium"/>
            <person name="Kohler A."/>
            <person name="Kuo A."/>
            <person name="Nagy L.G."/>
            <person name="Floudas D."/>
            <person name="Copeland A."/>
            <person name="Barry K.W."/>
            <person name="Cichocki N."/>
            <person name="Veneault-Fourrey C."/>
            <person name="LaButti K."/>
            <person name="Lindquist E.A."/>
            <person name="Lipzen A."/>
            <person name="Lundell T."/>
            <person name="Morin E."/>
            <person name="Murat C."/>
            <person name="Riley R."/>
            <person name="Ohm R."/>
            <person name="Sun H."/>
            <person name="Tunlid A."/>
            <person name="Henrissat B."/>
            <person name="Grigoriev I.V."/>
            <person name="Hibbett D.S."/>
            <person name="Martin F."/>
        </authorList>
    </citation>
    <scope>NUCLEOTIDE SEQUENCE [LARGE SCALE GENOMIC DNA]</scope>
    <source>
        <strain evidence="3">Foug A</strain>
    </source>
</reference>
<reference evidence="2 3" key="1">
    <citation type="submission" date="2014-04" db="EMBL/GenBank/DDBJ databases">
        <authorList>
            <consortium name="DOE Joint Genome Institute"/>
            <person name="Kuo A."/>
            <person name="Kohler A."/>
            <person name="Nagy L.G."/>
            <person name="Floudas D."/>
            <person name="Copeland A."/>
            <person name="Barry K.W."/>
            <person name="Cichocki N."/>
            <person name="Veneault-Fourrey C."/>
            <person name="LaButti K."/>
            <person name="Lindquist E.A."/>
            <person name="Lipzen A."/>
            <person name="Lundell T."/>
            <person name="Morin E."/>
            <person name="Murat C."/>
            <person name="Sun H."/>
            <person name="Tunlid A."/>
            <person name="Henrissat B."/>
            <person name="Grigoriev I.V."/>
            <person name="Hibbett D.S."/>
            <person name="Martin F."/>
            <person name="Nordberg H.P."/>
            <person name="Cantor M.N."/>
            <person name="Hua S.X."/>
        </authorList>
    </citation>
    <scope>NUCLEOTIDE SEQUENCE [LARGE SCALE GENOMIC DNA]</scope>
    <source>
        <strain evidence="2 3">Foug A</strain>
    </source>
</reference>
<dbReference type="Pfam" id="PF05699">
    <property type="entry name" value="Dimer_Tnp_hAT"/>
    <property type="match status" value="1"/>
</dbReference>
<dbReference type="Proteomes" id="UP000053989">
    <property type="component" value="Unassembled WGS sequence"/>
</dbReference>
<name>A0A0C3E3M5_9AGAM</name>
<dbReference type="GO" id="GO:0046983">
    <property type="term" value="F:protein dimerization activity"/>
    <property type="evidence" value="ECO:0007669"/>
    <property type="project" value="InterPro"/>
</dbReference>
<evidence type="ECO:0000313" key="2">
    <source>
        <dbReference type="EMBL" id="KIM62611.1"/>
    </source>
</evidence>